<accession>A0AAE6Y686</accession>
<keyword evidence="2" id="KW-0472">Membrane</keyword>
<proteinExistence type="predicted"/>
<gene>
    <name evidence="3" type="ORF">AFM16_05255</name>
    <name evidence="4" type="ORF">HCX60_05370</name>
</gene>
<evidence type="ECO:0000313" key="4">
    <source>
        <dbReference type="EMBL" id="QIT43019.1"/>
    </source>
</evidence>
<reference evidence="3 5" key="1">
    <citation type="submission" date="2015-07" db="EMBL/GenBank/DDBJ databases">
        <title>Draft Genome Sequence of Streptomyces antibioticus, IMRU 3720 reveals insights in the evolution of actinomycin biosynthetic gene clusters in Streptomyces.</title>
        <authorList>
            <person name="Crnovcic I."/>
            <person name="Ruckert C."/>
            <person name="Kalinowksi J."/>
            <person name="Keller U."/>
        </authorList>
    </citation>
    <scope>NUCLEOTIDE SEQUENCE [LARGE SCALE GENOMIC DNA]</scope>
    <source>
        <strain evidence="3 5">DSM 41481</strain>
    </source>
</reference>
<protein>
    <submittedName>
        <fullName evidence="4">DUF3105 domain-containing protein</fullName>
    </submittedName>
</protein>
<name>A0AAE6Y686_STRAT</name>
<keyword evidence="5" id="KW-1185">Reference proteome</keyword>
<dbReference type="Pfam" id="PF11303">
    <property type="entry name" value="DUF3105"/>
    <property type="match status" value="1"/>
</dbReference>
<keyword evidence="2" id="KW-1133">Transmembrane helix</keyword>
<feature type="region of interest" description="Disordered" evidence="1">
    <location>
        <begin position="1"/>
        <end position="30"/>
    </location>
</feature>
<keyword evidence="2" id="KW-0812">Transmembrane</keyword>
<feature type="compositionally biased region" description="Basic and acidic residues" evidence="1">
    <location>
        <begin position="1"/>
        <end position="27"/>
    </location>
</feature>
<feature type="transmembrane region" description="Helical" evidence="2">
    <location>
        <begin position="33"/>
        <end position="54"/>
    </location>
</feature>
<evidence type="ECO:0000313" key="6">
    <source>
        <dbReference type="Proteomes" id="UP000502504"/>
    </source>
</evidence>
<organism evidence="4 6">
    <name type="scientific">Streptomyces antibioticus</name>
    <dbReference type="NCBI Taxonomy" id="1890"/>
    <lineage>
        <taxon>Bacteria</taxon>
        <taxon>Bacillati</taxon>
        <taxon>Actinomycetota</taxon>
        <taxon>Actinomycetes</taxon>
        <taxon>Kitasatosporales</taxon>
        <taxon>Streptomycetaceae</taxon>
        <taxon>Streptomyces</taxon>
    </lineage>
</organism>
<evidence type="ECO:0000256" key="1">
    <source>
        <dbReference type="SAM" id="MobiDB-lite"/>
    </source>
</evidence>
<dbReference type="InterPro" id="IPR021454">
    <property type="entry name" value="DUF3105"/>
</dbReference>
<dbReference type="Proteomes" id="UP000190306">
    <property type="component" value="Chromosome"/>
</dbReference>
<dbReference type="AlphaFoldDB" id="A0AAE6Y686"/>
<reference evidence="4 6" key="2">
    <citation type="submission" date="2020-03" db="EMBL/GenBank/DDBJ databases">
        <title>Is there a link between lipid content and antibiotic production in Streptomyces?</title>
        <authorList>
            <person name="David M."/>
            <person name="Lejeune C."/>
            <person name="Abreu S."/>
            <person name="Thibessard A."/>
            <person name="Leblond P."/>
            <person name="Chaminade P."/>
            <person name="Virolle M.-J."/>
        </authorList>
    </citation>
    <scope>NUCLEOTIDE SEQUENCE [LARGE SCALE GENOMIC DNA]</scope>
    <source>
        <strain evidence="4 6">DSM 41481</strain>
    </source>
</reference>
<dbReference type="Proteomes" id="UP000502504">
    <property type="component" value="Chromosome"/>
</dbReference>
<evidence type="ECO:0000313" key="5">
    <source>
        <dbReference type="Proteomes" id="UP000190306"/>
    </source>
</evidence>
<dbReference type="EMBL" id="LHQL01000005">
    <property type="protein sequence ID" value="OOQ54009.1"/>
    <property type="molecule type" value="Genomic_DNA"/>
</dbReference>
<evidence type="ECO:0000313" key="3">
    <source>
        <dbReference type="EMBL" id="OOQ54009.1"/>
    </source>
</evidence>
<sequence length="211" mass="22832">MSSRSPRDEPGSRHARIEEMRRADRARERRKKITIAVVSAAIVAAAGVGIGYLVSGPSSSEQKQVQGITGEKTWQGLGREHVTRDVSYPMAPPVGGDHHPVWQNCEGNVYGKPVPDENAVHSLEHGAVWVTYTDKARATDVKTLAERVSQTPYTLMSPYSGQTAPITLTAWGRQLNVNDASDSRVAQFFEHYVQGPQTPEPGAPCGGGKSS</sequence>
<dbReference type="RefSeq" id="WP_053625498.1">
    <property type="nucleotide sequence ID" value="NZ_CM007717.1"/>
</dbReference>
<evidence type="ECO:0000256" key="2">
    <source>
        <dbReference type="SAM" id="Phobius"/>
    </source>
</evidence>
<dbReference type="EMBL" id="CP050692">
    <property type="protein sequence ID" value="QIT43019.1"/>
    <property type="molecule type" value="Genomic_DNA"/>
</dbReference>